<dbReference type="InterPro" id="IPR000719">
    <property type="entry name" value="Prot_kinase_dom"/>
</dbReference>
<evidence type="ECO:0000256" key="3">
    <source>
        <dbReference type="ARBA" id="ARBA00022679"/>
    </source>
</evidence>
<name>A0A8E2JNV8_9PEZI</name>
<protein>
    <submittedName>
        <fullName evidence="8">Kinase-like protein</fullName>
    </submittedName>
</protein>
<organism evidence="8 9">
    <name type="scientific">Glonium stellatum</name>
    <dbReference type="NCBI Taxonomy" id="574774"/>
    <lineage>
        <taxon>Eukaryota</taxon>
        <taxon>Fungi</taxon>
        <taxon>Dikarya</taxon>
        <taxon>Ascomycota</taxon>
        <taxon>Pezizomycotina</taxon>
        <taxon>Dothideomycetes</taxon>
        <taxon>Pleosporomycetidae</taxon>
        <taxon>Gloniales</taxon>
        <taxon>Gloniaceae</taxon>
        <taxon>Glonium</taxon>
    </lineage>
</organism>
<evidence type="ECO:0000259" key="7">
    <source>
        <dbReference type="PROSITE" id="PS50011"/>
    </source>
</evidence>
<evidence type="ECO:0000313" key="9">
    <source>
        <dbReference type="Proteomes" id="UP000250140"/>
    </source>
</evidence>
<dbReference type="PROSITE" id="PS50011">
    <property type="entry name" value="PROTEIN_KINASE_DOM"/>
    <property type="match status" value="1"/>
</dbReference>
<feature type="domain" description="Protein kinase" evidence="7">
    <location>
        <begin position="1"/>
        <end position="96"/>
    </location>
</feature>
<comment type="similarity">
    <text evidence="1">Belongs to the protein kinase superfamily. STE Ser/Thr protein kinase family. MAP kinase kinase kinase subfamily.</text>
</comment>
<dbReference type="PANTHER" id="PTHR11584:SF369">
    <property type="entry name" value="MITOGEN-ACTIVATED PROTEIN KINASE KINASE KINASE 19-RELATED"/>
    <property type="match status" value="1"/>
</dbReference>
<feature type="non-terminal residue" evidence="8">
    <location>
        <position position="1"/>
    </location>
</feature>
<dbReference type="EMBL" id="KV750703">
    <property type="protein sequence ID" value="OCL03634.1"/>
    <property type="molecule type" value="Genomic_DNA"/>
</dbReference>
<dbReference type="GO" id="GO:0005524">
    <property type="term" value="F:ATP binding"/>
    <property type="evidence" value="ECO:0007669"/>
    <property type="project" value="UniProtKB-KW"/>
</dbReference>
<sequence>RLLRSLGCLAGAVTYFHGEGIKHKDMKHSNVLLSRGGGLWVTDFESSTDFTYLTSSVTGEGERGTPKYFAPEVAARELCGRPADIFALGCVFLEII</sequence>
<keyword evidence="6" id="KW-0067">ATP-binding</keyword>
<dbReference type="GO" id="GO:0004674">
    <property type="term" value="F:protein serine/threonine kinase activity"/>
    <property type="evidence" value="ECO:0007669"/>
    <property type="project" value="UniProtKB-KW"/>
</dbReference>
<evidence type="ECO:0000256" key="4">
    <source>
        <dbReference type="ARBA" id="ARBA00022741"/>
    </source>
</evidence>
<dbReference type="InterPro" id="IPR011009">
    <property type="entry name" value="Kinase-like_dom_sf"/>
</dbReference>
<keyword evidence="9" id="KW-1185">Reference proteome</keyword>
<accession>A0A8E2JNV8</accession>
<evidence type="ECO:0000256" key="2">
    <source>
        <dbReference type="ARBA" id="ARBA00022527"/>
    </source>
</evidence>
<feature type="non-terminal residue" evidence="8">
    <location>
        <position position="96"/>
    </location>
</feature>
<evidence type="ECO:0000256" key="1">
    <source>
        <dbReference type="ARBA" id="ARBA00006529"/>
    </source>
</evidence>
<keyword evidence="5 8" id="KW-0418">Kinase</keyword>
<dbReference type="Pfam" id="PF00069">
    <property type="entry name" value="Pkinase"/>
    <property type="match status" value="1"/>
</dbReference>
<keyword evidence="4" id="KW-0547">Nucleotide-binding</keyword>
<reference evidence="8 9" key="1">
    <citation type="journal article" date="2016" name="Nat. Commun.">
        <title>Ectomycorrhizal ecology is imprinted in the genome of the dominant symbiotic fungus Cenococcum geophilum.</title>
        <authorList>
            <consortium name="DOE Joint Genome Institute"/>
            <person name="Peter M."/>
            <person name="Kohler A."/>
            <person name="Ohm R.A."/>
            <person name="Kuo A."/>
            <person name="Krutzmann J."/>
            <person name="Morin E."/>
            <person name="Arend M."/>
            <person name="Barry K.W."/>
            <person name="Binder M."/>
            <person name="Choi C."/>
            <person name="Clum A."/>
            <person name="Copeland A."/>
            <person name="Grisel N."/>
            <person name="Haridas S."/>
            <person name="Kipfer T."/>
            <person name="LaButti K."/>
            <person name="Lindquist E."/>
            <person name="Lipzen A."/>
            <person name="Maire R."/>
            <person name="Meier B."/>
            <person name="Mihaltcheva S."/>
            <person name="Molinier V."/>
            <person name="Murat C."/>
            <person name="Poggeler S."/>
            <person name="Quandt C.A."/>
            <person name="Sperisen C."/>
            <person name="Tritt A."/>
            <person name="Tisserant E."/>
            <person name="Crous P.W."/>
            <person name="Henrissat B."/>
            <person name="Nehls U."/>
            <person name="Egli S."/>
            <person name="Spatafora J.W."/>
            <person name="Grigoriev I.V."/>
            <person name="Martin F.M."/>
        </authorList>
    </citation>
    <scope>NUCLEOTIDE SEQUENCE [LARGE SCALE GENOMIC DNA]</scope>
    <source>
        <strain evidence="8 9">CBS 207.34</strain>
    </source>
</reference>
<evidence type="ECO:0000256" key="5">
    <source>
        <dbReference type="ARBA" id="ARBA00022777"/>
    </source>
</evidence>
<proteinExistence type="inferred from homology"/>
<dbReference type="PROSITE" id="PS00108">
    <property type="entry name" value="PROTEIN_KINASE_ST"/>
    <property type="match status" value="1"/>
</dbReference>
<gene>
    <name evidence="8" type="ORF">AOQ84DRAFT_418581</name>
</gene>
<dbReference type="InterPro" id="IPR008271">
    <property type="entry name" value="Ser/Thr_kinase_AS"/>
</dbReference>
<dbReference type="SUPFAM" id="SSF56112">
    <property type="entry name" value="Protein kinase-like (PK-like)"/>
    <property type="match status" value="1"/>
</dbReference>
<dbReference type="Gene3D" id="1.10.510.10">
    <property type="entry name" value="Transferase(Phosphotransferase) domain 1"/>
    <property type="match status" value="1"/>
</dbReference>
<evidence type="ECO:0000256" key="6">
    <source>
        <dbReference type="ARBA" id="ARBA00022840"/>
    </source>
</evidence>
<dbReference type="PANTHER" id="PTHR11584">
    <property type="entry name" value="SERINE/THREONINE PROTEIN KINASE"/>
    <property type="match status" value="1"/>
</dbReference>
<dbReference type="Proteomes" id="UP000250140">
    <property type="component" value="Unassembled WGS sequence"/>
</dbReference>
<dbReference type="OrthoDB" id="3927174at2759"/>
<dbReference type="AlphaFoldDB" id="A0A8E2JNV8"/>
<evidence type="ECO:0000313" key="8">
    <source>
        <dbReference type="EMBL" id="OCL03634.1"/>
    </source>
</evidence>
<keyword evidence="3" id="KW-0808">Transferase</keyword>
<keyword evidence="2" id="KW-0723">Serine/threonine-protein kinase</keyword>